<reference evidence="1 2" key="1">
    <citation type="submission" date="2014-06" db="EMBL/GenBank/DDBJ databases">
        <title>Draft genome sequence of Paenibacillus sp. MSt1.</title>
        <authorList>
            <person name="Aw Y.K."/>
            <person name="Ong K.S."/>
            <person name="Gan H.M."/>
            <person name="Lee S.M."/>
        </authorList>
    </citation>
    <scope>NUCLEOTIDE SEQUENCE [LARGE SCALE GENOMIC DNA]</scope>
    <source>
        <strain evidence="1 2">MSt1</strain>
    </source>
</reference>
<dbReference type="GO" id="GO:0016787">
    <property type="term" value="F:hydrolase activity"/>
    <property type="evidence" value="ECO:0007669"/>
    <property type="project" value="UniProtKB-KW"/>
</dbReference>
<dbReference type="OrthoDB" id="9813491at2"/>
<dbReference type="Pfam" id="PF01503">
    <property type="entry name" value="PRA-PH"/>
    <property type="match status" value="1"/>
</dbReference>
<keyword evidence="2" id="KW-1185">Reference proteome</keyword>
<accession>A0A081NTA6</accession>
<dbReference type="SUPFAM" id="SSF101386">
    <property type="entry name" value="all-alpha NTP pyrophosphatases"/>
    <property type="match status" value="1"/>
</dbReference>
<dbReference type="CDD" id="cd11532">
    <property type="entry name" value="NTP-PPase_COG4997"/>
    <property type="match status" value="1"/>
</dbReference>
<name>A0A081NTA6_9BACL</name>
<proteinExistence type="predicted"/>
<evidence type="ECO:0000313" key="1">
    <source>
        <dbReference type="EMBL" id="KEQ21679.1"/>
    </source>
</evidence>
<dbReference type="eggNOG" id="COG4997">
    <property type="taxonomic scope" value="Bacteria"/>
</dbReference>
<sequence>MIVYNKLVRDKIPRIIEASGKQAEIRFLDDAEYIKMLNTKLQEELDEFIEAEEAEKITELADLVEVVYAILEHKGISIEEFEQVRQEKKEKRGGFGERILLVKVE</sequence>
<dbReference type="EMBL" id="JNVM01000067">
    <property type="protein sequence ID" value="KEQ21679.1"/>
    <property type="molecule type" value="Genomic_DNA"/>
</dbReference>
<evidence type="ECO:0000313" key="2">
    <source>
        <dbReference type="Proteomes" id="UP000028123"/>
    </source>
</evidence>
<dbReference type="AlphaFoldDB" id="A0A081NTA6"/>
<dbReference type="Proteomes" id="UP000028123">
    <property type="component" value="Unassembled WGS sequence"/>
</dbReference>
<dbReference type="InterPro" id="IPR038735">
    <property type="entry name" value="MSMEG_1276-like_NTP-PPase_dom"/>
</dbReference>
<comment type="caution">
    <text evidence="1">The sequence shown here is derived from an EMBL/GenBank/DDBJ whole genome shotgun (WGS) entry which is preliminary data.</text>
</comment>
<dbReference type="RefSeq" id="WP_036693851.1">
    <property type="nucleotide sequence ID" value="NZ_JNVM01000067.1"/>
</dbReference>
<organism evidence="1 2">
    <name type="scientific">Paenibacillus tyrfis</name>
    <dbReference type="NCBI Taxonomy" id="1501230"/>
    <lineage>
        <taxon>Bacteria</taxon>
        <taxon>Bacillati</taxon>
        <taxon>Bacillota</taxon>
        <taxon>Bacilli</taxon>
        <taxon>Bacillales</taxon>
        <taxon>Paenibacillaceae</taxon>
        <taxon>Paenibacillus</taxon>
    </lineage>
</organism>
<protein>
    <submittedName>
        <fullName evidence="1">Phosphoribosyl-ATP pyrophosphohydrolase</fullName>
    </submittedName>
</protein>
<dbReference type="InterPro" id="IPR021130">
    <property type="entry name" value="PRib-ATP_PPHydrolase-like"/>
</dbReference>
<gene>
    <name evidence="1" type="ORF">ET33_34500</name>
</gene>
<keyword evidence="1" id="KW-0378">Hydrolase</keyword>